<evidence type="ECO:0000259" key="3">
    <source>
        <dbReference type="PROSITE" id="PS50158"/>
    </source>
</evidence>
<sequence>MTAPTITQMEMLVDSLKIYLNRQIPSELGPTATPNQLRRQLYYTKDSLDRLEKTLNKMDEVSERASHEISKMTQAVKEQREATWQEIKNVNGVRALQEAGKAKYEQWKDKKLELSQRLDLPLELDGSTSEVSEVNTSAQPTPVNKKLQRPQIQLRRFNGNIEEWCSFWETFRVLVHEDPTLSHVEKFNILDSILEDEAKDLLGGLQMTHEGYDTAIDLLLEKFGSERKLVRSLNHELLNLPQSESFEEDEKLYLRIEKLCRQLQSLKQNVDQAPYFMTLEGKISSEVLDKYFTIKDEEDNEDWNTAKFRNALERALTQIRNKVEVKQIPKNVVRDKQEGPTMNFALNYSNPKSNFSPNRVERPRGREEQRDFNSRRQFTGRQQDYSGSSSPTNDQRSPSPTNRQRPPGPTTQRRSSPYPQHNSNSSGSRSPSRFPCQFCDRPHPPTNCRSVRTAEERKNKANERGLCFKCLRKGHYANNCPNPRRRCIFCGRTYHHSALCERQFKDDPKERTVPGVSASTTKIETLTVIERMPNLQINLTGSIQGTVRDQGDTESTMALEPKETPTENSINEIFLIPKRVWSQNNQFTEIKWPYKFEAKANSKITIPKPQINIKETKESLLPLTKILIKKESIPSQMELISNKENYFETTIPVRRKSDNSIQEYGSHHKMRVEAQTTIKKDKKPLEATSPIVFIGNKRALELRDVLKEENLRGMVFEPSSWDSKIFITSLMSEKFLQQWTNNIKYLALGSIIRLWINQEVKKRCRIYLTKHGAVTYISI</sequence>
<name>A0A1I8BJ30_MELHA</name>
<reference evidence="5" key="1">
    <citation type="submission" date="2016-11" db="UniProtKB">
        <authorList>
            <consortium name="WormBaseParasite"/>
        </authorList>
    </citation>
    <scope>IDENTIFICATION</scope>
</reference>
<dbReference type="Gene3D" id="4.10.60.10">
    <property type="entry name" value="Zinc finger, CCHC-type"/>
    <property type="match status" value="1"/>
</dbReference>
<dbReference type="AlphaFoldDB" id="A0A1I8BJ30"/>
<dbReference type="InterPro" id="IPR005312">
    <property type="entry name" value="DUF1759"/>
</dbReference>
<dbReference type="WBParaSite" id="MhA1_Contig2652.frz3.gene1">
    <property type="protein sequence ID" value="MhA1_Contig2652.frz3.gene1"/>
    <property type="gene ID" value="MhA1_Contig2652.frz3.gene1"/>
</dbReference>
<evidence type="ECO:0000256" key="2">
    <source>
        <dbReference type="SAM" id="MobiDB-lite"/>
    </source>
</evidence>
<dbReference type="InterPro" id="IPR001878">
    <property type="entry name" value="Znf_CCHC"/>
</dbReference>
<keyword evidence="1" id="KW-0863">Zinc-finger</keyword>
<dbReference type="PROSITE" id="PS50158">
    <property type="entry name" value="ZF_CCHC"/>
    <property type="match status" value="1"/>
</dbReference>
<feature type="domain" description="CCHC-type" evidence="3">
    <location>
        <begin position="467"/>
        <end position="482"/>
    </location>
</feature>
<feature type="compositionally biased region" description="Basic and acidic residues" evidence="2">
    <location>
        <begin position="359"/>
        <end position="374"/>
    </location>
</feature>
<keyword evidence="4" id="KW-1185">Reference proteome</keyword>
<dbReference type="GO" id="GO:0008270">
    <property type="term" value="F:zinc ion binding"/>
    <property type="evidence" value="ECO:0007669"/>
    <property type="project" value="UniProtKB-KW"/>
</dbReference>
<dbReference type="PANTHER" id="PTHR47331:SF1">
    <property type="entry name" value="GAG-LIKE PROTEIN"/>
    <property type="match status" value="1"/>
</dbReference>
<keyword evidence="1" id="KW-0479">Metal-binding</keyword>
<feature type="compositionally biased region" description="Low complexity" evidence="2">
    <location>
        <begin position="410"/>
        <end position="433"/>
    </location>
</feature>
<evidence type="ECO:0000313" key="5">
    <source>
        <dbReference type="WBParaSite" id="MhA1_Contig2652.frz3.gene1"/>
    </source>
</evidence>
<evidence type="ECO:0000313" key="4">
    <source>
        <dbReference type="Proteomes" id="UP000095281"/>
    </source>
</evidence>
<feature type="region of interest" description="Disordered" evidence="2">
    <location>
        <begin position="331"/>
        <end position="436"/>
    </location>
</feature>
<dbReference type="Pfam" id="PF03564">
    <property type="entry name" value="DUF1759"/>
    <property type="match status" value="1"/>
</dbReference>
<dbReference type="InterPro" id="IPR036875">
    <property type="entry name" value="Znf_CCHC_sf"/>
</dbReference>
<dbReference type="SUPFAM" id="SSF57756">
    <property type="entry name" value="Retrovirus zinc finger-like domains"/>
    <property type="match status" value="1"/>
</dbReference>
<feature type="compositionally biased region" description="Polar residues" evidence="2">
    <location>
        <begin position="375"/>
        <end position="402"/>
    </location>
</feature>
<feature type="compositionally biased region" description="Polar residues" evidence="2">
    <location>
        <begin position="344"/>
        <end position="357"/>
    </location>
</feature>
<organism evidence="4 5">
    <name type="scientific">Meloidogyne hapla</name>
    <name type="common">Root-knot nematode worm</name>
    <dbReference type="NCBI Taxonomy" id="6305"/>
    <lineage>
        <taxon>Eukaryota</taxon>
        <taxon>Metazoa</taxon>
        <taxon>Ecdysozoa</taxon>
        <taxon>Nematoda</taxon>
        <taxon>Chromadorea</taxon>
        <taxon>Rhabditida</taxon>
        <taxon>Tylenchina</taxon>
        <taxon>Tylenchomorpha</taxon>
        <taxon>Tylenchoidea</taxon>
        <taxon>Meloidogynidae</taxon>
        <taxon>Meloidogyninae</taxon>
        <taxon>Meloidogyne</taxon>
    </lineage>
</organism>
<protein>
    <submittedName>
        <fullName evidence="5">CCHC-type domain-containing protein</fullName>
    </submittedName>
</protein>
<dbReference type="PANTHER" id="PTHR47331">
    <property type="entry name" value="PHD-TYPE DOMAIN-CONTAINING PROTEIN"/>
    <property type="match status" value="1"/>
</dbReference>
<dbReference type="GO" id="GO:0019899">
    <property type="term" value="F:enzyme binding"/>
    <property type="evidence" value="ECO:0007669"/>
    <property type="project" value="UniProtKB-ARBA"/>
</dbReference>
<keyword evidence="1" id="KW-0862">Zinc</keyword>
<dbReference type="Proteomes" id="UP000095281">
    <property type="component" value="Unplaced"/>
</dbReference>
<proteinExistence type="predicted"/>
<dbReference type="SMART" id="SM00343">
    <property type="entry name" value="ZnF_C2HC"/>
    <property type="match status" value="2"/>
</dbReference>
<dbReference type="GO" id="GO:0003676">
    <property type="term" value="F:nucleic acid binding"/>
    <property type="evidence" value="ECO:0007669"/>
    <property type="project" value="InterPro"/>
</dbReference>
<accession>A0A1I8BJ30</accession>
<evidence type="ECO:0000256" key="1">
    <source>
        <dbReference type="PROSITE-ProRule" id="PRU00047"/>
    </source>
</evidence>
<dbReference type="OMA" id="PRRRCIF"/>